<proteinExistence type="predicted"/>
<organism evidence="2 3">
    <name type="scientific">Hymenobacter jejuensis</name>
    <dbReference type="NCBI Taxonomy" id="2502781"/>
    <lineage>
        <taxon>Bacteria</taxon>
        <taxon>Pseudomonadati</taxon>
        <taxon>Bacteroidota</taxon>
        <taxon>Cytophagia</taxon>
        <taxon>Cytophagales</taxon>
        <taxon>Hymenobacteraceae</taxon>
        <taxon>Hymenobacter</taxon>
    </lineage>
</organism>
<name>A0A5B7ZV62_9BACT</name>
<keyword evidence="3" id="KW-1185">Reference proteome</keyword>
<evidence type="ECO:0000313" key="3">
    <source>
        <dbReference type="Proteomes" id="UP000305398"/>
    </source>
</evidence>
<dbReference type="Pfam" id="PF20033">
    <property type="entry name" value="DUF6438"/>
    <property type="match status" value="1"/>
</dbReference>
<evidence type="ECO:0000313" key="2">
    <source>
        <dbReference type="EMBL" id="QDA58870.1"/>
    </source>
</evidence>
<evidence type="ECO:0000259" key="1">
    <source>
        <dbReference type="Pfam" id="PF20033"/>
    </source>
</evidence>
<dbReference type="EMBL" id="CP040896">
    <property type="protein sequence ID" value="QDA58870.1"/>
    <property type="molecule type" value="Genomic_DNA"/>
</dbReference>
<dbReference type="RefSeq" id="WP_139513920.1">
    <property type="nucleotide sequence ID" value="NZ_CP040896.1"/>
</dbReference>
<protein>
    <recommendedName>
        <fullName evidence="1">DUF6438 domain-containing protein</fullName>
    </recommendedName>
</protein>
<gene>
    <name evidence="2" type="ORF">FHG12_01600</name>
</gene>
<dbReference type="OrthoDB" id="7172369at2"/>
<dbReference type="KEGG" id="hyj:FHG12_01600"/>
<sequence length="326" mass="37021">MRIAGPLWAVTLAVLCSCAPSKLVLSDRPADSAREHFPNQIDALNSAADITRFVQQVGGRDYHTYTVSDTLRFTDKRCETQLKKAGAKAWQKADFDGNGYSDLLLIGRDADAKSNVVCVLDSGNNRFYIEPFERQFFRTCAVPQVVYDGVLPLIRYVDYANSFYNTDSLSDRQEFLLAHRFGGFVEYTRKEYQYQIEKIEFTSSFAYHTSSQSELTIGADGKATYSFTEAPILAPANITAEHLTATISPRAYDEIASLLIYLNFPRLRNEYRLTLNHIPRSTLTVTYNRGRKKVIYDVGEAGTFGLRQVYALLHQLRRTQVWQPVQ</sequence>
<dbReference type="AlphaFoldDB" id="A0A5B7ZV62"/>
<reference evidence="2 3" key="1">
    <citation type="submission" date="2019-06" db="EMBL/GenBank/DDBJ databases">
        <authorList>
            <person name="Srinivasan S."/>
        </authorList>
    </citation>
    <scope>NUCLEOTIDE SEQUENCE [LARGE SCALE GENOMIC DNA]</scope>
    <source>
        <strain evidence="2 3">17J68-5</strain>
    </source>
</reference>
<dbReference type="PROSITE" id="PS51257">
    <property type="entry name" value="PROKAR_LIPOPROTEIN"/>
    <property type="match status" value="1"/>
</dbReference>
<dbReference type="InterPro" id="IPR045497">
    <property type="entry name" value="DUF6438"/>
</dbReference>
<dbReference type="Proteomes" id="UP000305398">
    <property type="component" value="Chromosome"/>
</dbReference>
<accession>A0A5B7ZV62</accession>
<feature type="domain" description="DUF6438" evidence="1">
    <location>
        <begin position="198"/>
        <end position="316"/>
    </location>
</feature>